<dbReference type="Proteomes" id="UP000234323">
    <property type="component" value="Unassembled WGS sequence"/>
</dbReference>
<reference evidence="1 2" key="1">
    <citation type="submission" date="2015-10" db="EMBL/GenBank/DDBJ databases">
        <title>Genome analyses suggest a sexual origin of heterokaryosis in a supposedly ancient asexual fungus.</title>
        <authorList>
            <person name="Ropars J."/>
            <person name="Sedzielewska K."/>
            <person name="Noel J."/>
            <person name="Charron P."/>
            <person name="Farinelli L."/>
            <person name="Marton T."/>
            <person name="Kruger M."/>
            <person name="Pelin A."/>
            <person name="Brachmann A."/>
            <person name="Corradi N."/>
        </authorList>
    </citation>
    <scope>NUCLEOTIDE SEQUENCE [LARGE SCALE GENOMIC DNA]</scope>
    <source>
        <strain evidence="1 2">A4</strain>
    </source>
</reference>
<evidence type="ECO:0000313" key="2">
    <source>
        <dbReference type="Proteomes" id="UP000234323"/>
    </source>
</evidence>
<organism evidence="1 2">
    <name type="scientific">Rhizophagus irregularis</name>
    <dbReference type="NCBI Taxonomy" id="588596"/>
    <lineage>
        <taxon>Eukaryota</taxon>
        <taxon>Fungi</taxon>
        <taxon>Fungi incertae sedis</taxon>
        <taxon>Mucoromycota</taxon>
        <taxon>Glomeromycotina</taxon>
        <taxon>Glomeromycetes</taxon>
        <taxon>Glomerales</taxon>
        <taxon>Glomeraceae</taxon>
        <taxon>Rhizophagus</taxon>
    </lineage>
</organism>
<evidence type="ECO:0000313" key="1">
    <source>
        <dbReference type="EMBL" id="PKY59883.1"/>
    </source>
</evidence>
<name>A0A2I1HM05_9GLOM</name>
<proteinExistence type="predicted"/>
<protein>
    <submittedName>
        <fullName evidence="1">Uncharacterized protein</fullName>
    </submittedName>
</protein>
<dbReference type="EMBL" id="LLXI01003825">
    <property type="protein sequence ID" value="PKY59883.1"/>
    <property type="molecule type" value="Genomic_DNA"/>
</dbReference>
<dbReference type="AlphaFoldDB" id="A0A2I1HM05"/>
<keyword evidence="2" id="KW-1185">Reference proteome</keyword>
<comment type="caution">
    <text evidence="1">The sequence shown here is derived from an EMBL/GenBank/DDBJ whole genome shotgun (WGS) entry which is preliminary data.</text>
</comment>
<sequence length="75" mass="8535">MIYMINVEVEPFSKLSRRFKATFIGPARIHSYVLLSNMISKSFNLKSRTEITESILINKNISSLNLSNQKILSGT</sequence>
<accession>A0A2I1HM05</accession>
<gene>
    <name evidence="1" type="ORF">RhiirA4_167871</name>
</gene>